<dbReference type="PANTHER" id="PTHR47256">
    <property type="entry name" value="ZN(II)2CYS6 TRANSCRIPTION FACTOR (EUROFUNG)-RELATED"/>
    <property type="match status" value="1"/>
</dbReference>
<proteinExistence type="predicted"/>
<dbReference type="InterPro" id="IPR053187">
    <property type="entry name" value="Notoamide_regulator"/>
</dbReference>
<dbReference type="CDD" id="cd12148">
    <property type="entry name" value="fungal_TF_MHR"/>
    <property type="match status" value="1"/>
</dbReference>
<evidence type="ECO:0000256" key="1">
    <source>
        <dbReference type="ARBA" id="ARBA00022723"/>
    </source>
</evidence>
<dbReference type="InterPro" id="IPR007219">
    <property type="entry name" value="XnlR_reg_dom"/>
</dbReference>
<keyword evidence="4" id="KW-0804">Transcription</keyword>
<evidence type="ECO:0000313" key="9">
    <source>
        <dbReference type="Proteomes" id="UP000001294"/>
    </source>
</evidence>
<feature type="compositionally biased region" description="Acidic residues" evidence="6">
    <location>
        <begin position="667"/>
        <end position="676"/>
    </location>
</feature>
<dbReference type="Gene3D" id="4.10.240.10">
    <property type="entry name" value="Zn(2)-C6 fungal-type DNA-binding domain"/>
    <property type="match status" value="1"/>
</dbReference>
<dbReference type="Pfam" id="PF04082">
    <property type="entry name" value="Fungal_trans"/>
    <property type="match status" value="1"/>
</dbReference>
<evidence type="ECO:0000256" key="3">
    <source>
        <dbReference type="ARBA" id="ARBA00023125"/>
    </source>
</evidence>
<reference evidence="9" key="1">
    <citation type="journal article" date="2015" name="Genome Announc.">
        <title>Genome sequence of the AIDS-associated pathogen Penicillium marneffei (ATCC18224) and its near taxonomic relative Talaromyces stipitatus (ATCC10500).</title>
        <authorList>
            <person name="Nierman W.C."/>
            <person name="Fedorova-Abrams N.D."/>
            <person name="Andrianopoulos A."/>
        </authorList>
    </citation>
    <scope>NUCLEOTIDE SEQUENCE [LARGE SCALE GENOMIC DNA]</scope>
    <source>
        <strain evidence="9">ATCC 18224 / CBS 334.59 / QM 7333</strain>
    </source>
</reference>
<keyword evidence="9" id="KW-1185">Reference proteome</keyword>
<dbReference type="VEuPathDB" id="FungiDB:PMAA_016320"/>
<dbReference type="GO" id="GO:0006351">
    <property type="term" value="P:DNA-templated transcription"/>
    <property type="evidence" value="ECO:0007669"/>
    <property type="project" value="InterPro"/>
</dbReference>
<dbReference type="Proteomes" id="UP000001294">
    <property type="component" value="Unassembled WGS sequence"/>
</dbReference>
<keyword evidence="5" id="KW-0539">Nucleus</keyword>
<dbReference type="InterPro" id="IPR001138">
    <property type="entry name" value="Zn2Cys6_DnaBD"/>
</dbReference>
<keyword evidence="2" id="KW-0805">Transcription regulation</keyword>
<protein>
    <submittedName>
        <fullName evidence="8">C6 transcription factor, putative</fullName>
    </submittedName>
</protein>
<dbReference type="PhylomeDB" id="B6Q7U9"/>
<dbReference type="GO" id="GO:0003677">
    <property type="term" value="F:DNA binding"/>
    <property type="evidence" value="ECO:0007669"/>
    <property type="project" value="UniProtKB-KW"/>
</dbReference>
<dbReference type="PROSITE" id="PS00463">
    <property type="entry name" value="ZN2_CY6_FUNGAL_1"/>
    <property type="match status" value="1"/>
</dbReference>
<dbReference type="SUPFAM" id="SSF57701">
    <property type="entry name" value="Zn2/Cys6 DNA-binding domain"/>
    <property type="match status" value="1"/>
</dbReference>
<feature type="compositionally biased region" description="Polar residues" evidence="6">
    <location>
        <begin position="697"/>
        <end position="707"/>
    </location>
</feature>
<sequence length="756" mass="85454">MNAVLSQECVDTAAMDSIQNDQQHQKENSGSNDQNGSTQIASGQSSFRPIVPGPSFPNKGRTPAELRRTLGPGWKRVSTACLACKKSKRKCSGTPPCDNCRSLHRECIFDESLDQRRRVAAKRTAEELEYHRDMLNDLFKVIRTADEKQAQRLLEIIRSDGTPEEIRVFIDEVLVQLQTFEPPSKTKRDTATQLNELRNRANMQGSAPSFRRQVMDVNFLCVIPPIQVPASPWTTVTDDEAFVSHLVSLYFTWDYPFYSFLDLNVLIDQMRSRDLNSEFCSQFLVNALLAHACSYSEYSEAYGIPGDVASKGAKFLKEAEKCLRQRRDDVGFSTLQGTMILYERYSMTGQDDLGYTMLHKAIDIADRLGYIGGEGQTIDLSNKSQDFYNSSVKTVWGLFQLDTVAHTGFLKPCRIKNVRLSRTPALSIERDADCWTPYPSQKPPRKGFFVTYFDKACTLSEIARDISITLFADEIDDDKERLSAAVNSLYTRMKKWHESLPEEFHMSKKPAPHILLLHIRYHTMLISMFNCPRGHNDQHKQTDIGTPRNAPKSPMPEGGEDPASIATQSARAIAKLIRVHQEEYGISRSHVFALYAVNLALFLLLEFDVFDISDPDCISLTSAFAIITTRSILGREVQSIFRRSVSKSAKDGESKWEQLPEGLREMLEDDSDDSSDSESYHNDEHEHDSVSGGPNHEGNNTSITTTLVMPIEEEDKQTQKPKKGRGPQEGSERLCEMLCRYETMTLGRDDHVTGKK</sequence>
<feature type="domain" description="Zn(2)-C6 fungal-type" evidence="7">
    <location>
        <begin position="80"/>
        <end position="109"/>
    </location>
</feature>
<feature type="region of interest" description="Disordered" evidence="6">
    <location>
        <begin position="19"/>
        <end position="69"/>
    </location>
</feature>
<name>B6Q7U9_TALMQ</name>
<evidence type="ECO:0000256" key="4">
    <source>
        <dbReference type="ARBA" id="ARBA00023163"/>
    </source>
</evidence>
<feature type="compositionally biased region" description="Polar residues" evidence="6">
    <location>
        <begin position="19"/>
        <end position="47"/>
    </location>
</feature>
<dbReference type="HOGENOM" id="CLU_007003_8_0_1"/>
<evidence type="ECO:0000313" key="8">
    <source>
        <dbReference type="EMBL" id="EEA26712.1"/>
    </source>
</evidence>
<keyword evidence="1" id="KW-0479">Metal-binding</keyword>
<feature type="region of interest" description="Disordered" evidence="6">
    <location>
        <begin position="536"/>
        <end position="563"/>
    </location>
</feature>
<dbReference type="STRING" id="441960.B6Q7U9"/>
<dbReference type="GO" id="GO:0000981">
    <property type="term" value="F:DNA-binding transcription factor activity, RNA polymerase II-specific"/>
    <property type="evidence" value="ECO:0007669"/>
    <property type="project" value="InterPro"/>
</dbReference>
<dbReference type="PROSITE" id="PS50048">
    <property type="entry name" value="ZN2_CY6_FUNGAL_2"/>
    <property type="match status" value="1"/>
</dbReference>
<dbReference type="SMART" id="SM00066">
    <property type="entry name" value="GAL4"/>
    <property type="match status" value="1"/>
</dbReference>
<accession>B6Q7U9</accession>
<evidence type="ECO:0000256" key="6">
    <source>
        <dbReference type="SAM" id="MobiDB-lite"/>
    </source>
</evidence>
<gene>
    <name evidence="8" type="ORF">PMAA_016320</name>
</gene>
<dbReference type="PANTHER" id="PTHR47256:SF9">
    <property type="entry name" value="ZN(II)2CYS6 TRANSCRIPTION FACTOR (EUROFUNG)"/>
    <property type="match status" value="1"/>
</dbReference>
<dbReference type="AlphaFoldDB" id="B6Q7U9"/>
<evidence type="ECO:0000259" key="7">
    <source>
        <dbReference type="PROSITE" id="PS50048"/>
    </source>
</evidence>
<dbReference type="Pfam" id="PF00172">
    <property type="entry name" value="Zn_clus"/>
    <property type="match status" value="1"/>
</dbReference>
<dbReference type="OrthoDB" id="2593732at2759"/>
<organism evidence="8 9">
    <name type="scientific">Talaromyces marneffei (strain ATCC 18224 / CBS 334.59 / QM 7333)</name>
    <name type="common">Penicillium marneffei</name>
    <dbReference type="NCBI Taxonomy" id="441960"/>
    <lineage>
        <taxon>Eukaryota</taxon>
        <taxon>Fungi</taxon>
        <taxon>Dikarya</taxon>
        <taxon>Ascomycota</taxon>
        <taxon>Pezizomycotina</taxon>
        <taxon>Eurotiomycetes</taxon>
        <taxon>Eurotiomycetidae</taxon>
        <taxon>Eurotiales</taxon>
        <taxon>Trichocomaceae</taxon>
        <taxon>Talaromyces</taxon>
        <taxon>Talaromyces sect. Talaromyces</taxon>
    </lineage>
</organism>
<feature type="region of interest" description="Disordered" evidence="6">
    <location>
        <begin position="667"/>
        <end position="733"/>
    </location>
</feature>
<dbReference type="GO" id="GO:0008270">
    <property type="term" value="F:zinc ion binding"/>
    <property type="evidence" value="ECO:0007669"/>
    <property type="project" value="InterPro"/>
</dbReference>
<dbReference type="InterPro" id="IPR036864">
    <property type="entry name" value="Zn2-C6_fun-type_DNA-bd_sf"/>
</dbReference>
<evidence type="ECO:0000256" key="2">
    <source>
        <dbReference type="ARBA" id="ARBA00023015"/>
    </source>
</evidence>
<dbReference type="CDD" id="cd00067">
    <property type="entry name" value="GAL4"/>
    <property type="match status" value="1"/>
</dbReference>
<dbReference type="EMBL" id="DS995899">
    <property type="protein sequence ID" value="EEA26712.1"/>
    <property type="molecule type" value="Genomic_DNA"/>
</dbReference>
<feature type="compositionally biased region" description="Basic and acidic residues" evidence="6">
    <location>
        <begin position="678"/>
        <end position="689"/>
    </location>
</feature>
<evidence type="ECO:0000256" key="5">
    <source>
        <dbReference type="ARBA" id="ARBA00023242"/>
    </source>
</evidence>
<keyword evidence="3" id="KW-0238">DNA-binding</keyword>